<dbReference type="Proteomes" id="UP000276133">
    <property type="component" value="Unassembled WGS sequence"/>
</dbReference>
<evidence type="ECO:0000313" key="2">
    <source>
        <dbReference type="Proteomes" id="UP000276133"/>
    </source>
</evidence>
<sequence>MRTIKIIMPELDSILNSFNEVIPFLKLVWSHICDWSIPNKLLGFIREAFVDCLFTSMFIAEEFLLHQKKNRQLFGQPELLGRTLGSDQTPNEILDQVTYFEDGIQSYHNKFQKVTVPLIKEYG</sequence>
<keyword evidence="2" id="KW-1185">Reference proteome</keyword>
<dbReference type="AlphaFoldDB" id="A0A3M7P5H8"/>
<organism evidence="1 2">
    <name type="scientific">Brachionus plicatilis</name>
    <name type="common">Marine rotifer</name>
    <name type="synonym">Brachionus muelleri</name>
    <dbReference type="NCBI Taxonomy" id="10195"/>
    <lineage>
        <taxon>Eukaryota</taxon>
        <taxon>Metazoa</taxon>
        <taxon>Spiralia</taxon>
        <taxon>Gnathifera</taxon>
        <taxon>Rotifera</taxon>
        <taxon>Eurotatoria</taxon>
        <taxon>Monogononta</taxon>
        <taxon>Pseudotrocha</taxon>
        <taxon>Ploima</taxon>
        <taxon>Brachionidae</taxon>
        <taxon>Brachionus</taxon>
    </lineage>
</organism>
<name>A0A3M7P5H8_BRAPC</name>
<accession>A0A3M7P5H8</accession>
<dbReference type="EMBL" id="REGN01013374">
    <property type="protein sequence ID" value="RMZ94007.1"/>
    <property type="molecule type" value="Genomic_DNA"/>
</dbReference>
<protein>
    <submittedName>
        <fullName evidence="1">Uncharacterized protein</fullName>
    </submittedName>
</protein>
<reference evidence="1 2" key="1">
    <citation type="journal article" date="2018" name="Sci. Rep.">
        <title>Genomic signatures of local adaptation to the degree of environmental predictability in rotifers.</title>
        <authorList>
            <person name="Franch-Gras L."/>
            <person name="Hahn C."/>
            <person name="Garcia-Roger E.M."/>
            <person name="Carmona M.J."/>
            <person name="Serra M."/>
            <person name="Gomez A."/>
        </authorList>
    </citation>
    <scope>NUCLEOTIDE SEQUENCE [LARGE SCALE GENOMIC DNA]</scope>
    <source>
        <strain evidence="1">HYR1</strain>
    </source>
</reference>
<evidence type="ECO:0000313" key="1">
    <source>
        <dbReference type="EMBL" id="RMZ94007.1"/>
    </source>
</evidence>
<comment type="caution">
    <text evidence="1">The sequence shown here is derived from an EMBL/GenBank/DDBJ whole genome shotgun (WGS) entry which is preliminary data.</text>
</comment>
<gene>
    <name evidence="1" type="ORF">BpHYR1_008021</name>
</gene>
<proteinExistence type="predicted"/>